<feature type="region of interest" description="Disordered" evidence="1">
    <location>
        <begin position="534"/>
        <end position="665"/>
    </location>
</feature>
<dbReference type="EMBL" id="JALJOS010000018">
    <property type="protein sequence ID" value="KAK9827470.1"/>
    <property type="molecule type" value="Genomic_DNA"/>
</dbReference>
<feature type="compositionally biased region" description="Polar residues" evidence="1">
    <location>
        <begin position="231"/>
        <end position="240"/>
    </location>
</feature>
<sequence>METVTSAFGQAPLRPVQQASLTSATLQASKPCSFQIAASPASFEGQVGQASLQLQPGLPEQRRQSADMDMVSSSEDSDAAVASDASDKSQEEDAFSSDDSSEDEMTQRSHAQPGETLEHPPIPKDLKGPMMEQKACSNVWYRASVMRSSKNEIYIQFPAATPEDEDVHEWVSKTSSRIWRGPMGKSAWKYLNDGAWEPRPQGKRGRSRSGSRLASKPTNRKRSLQDPGEDTGTSGLSAAETSDRLAPRDADDSCTQPSTHLAQSSRLRQSSGTAGLAEHPATSASLEQLGDPGDLNLPLASVEGRNTSEPRLADPLAYWFQQHFLALEGAGMLGLPFACSAESGLLPKDHLCAEGCDKPARLHIGLHCEEGCSRPHEPQAASTQHQSSLDEQIPQAADAANGHAAAQQQSHNVTGRRLGGKQDRGYREPCHDASGMATALNPQPHAVHQPSKCTSKSARSRAHRCLEDSSDDCSERDHPEPQQPTAADCAIDQEQQPATQQQQTPCHAQSSTEPARPIVGERELKRLLECDVFADPRNRRGRGQAQPKGSKGPQASSSSSDSGRSGPKQPDKKGGETEMESSPSPLSHAALPSSTRPSAANLPTQHGQPVQRPRSATVSIAKRTACHSSKGPRPQSAPNPGRPARPKPRAFGGPAADQNVPNGHAYARSALHLTCHGRPSLTAAPVQPDNGQFKTSQPDARPQLTERAASAVEIPTGHITGSRKHAAGLSNGRQSTEVGQFNRGIRDEQQPHPGNQSGCKGSKHPKPASIARNSHALVPSDCFEGLSMA</sequence>
<feature type="compositionally biased region" description="Low complexity" evidence="1">
    <location>
        <begin position="67"/>
        <end position="84"/>
    </location>
</feature>
<feature type="region of interest" description="Disordered" evidence="1">
    <location>
        <begin position="493"/>
        <end position="522"/>
    </location>
</feature>
<feature type="compositionally biased region" description="Low complexity" evidence="1">
    <location>
        <begin position="581"/>
        <end position="594"/>
    </location>
</feature>
<feature type="compositionally biased region" description="Basic and acidic residues" evidence="1">
    <location>
        <begin position="420"/>
        <end position="431"/>
    </location>
</feature>
<comment type="caution">
    <text evidence="2">The sequence shown here is derived from an EMBL/GenBank/DDBJ whole genome shotgun (WGS) entry which is preliminary data.</text>
</comment>
<feature type="compositionally biased region" description="Basic and acidic residues" evidence="1">
    <location>
        <begin position="116"/>
        <end position="127"/>
    </location>
</feature>
<feature type="region of interest" description="Disordered" evidence="1">
    <location>
        <begin position="678"/>
        <end position="789"/>
    </location>
</feature>
<feature type="compositionally biased region" description="Low complexity" evidence="1">
    <location>
        <begin position="493"/>
        <end position="509"/>
    </location>
</feature>
<proteinExistence type="predicted"/>
<gene>
    <name evidence="2" type="ORF">WJX74_004420</name>
</gene>
<feature type="region of interest" description="Disordered" evidence="1">
    <location>
        <begin position="194"/>
        <end position="301"/>
    </location>
</feature>
<feature type="region of interest" description="Disordered" evidence="1">
    <location>
        <begin position="43"/>
        <end position="129"/>
    </location>
</feature>
<evidence type="ECO:0000313" key="3">
    <source>
        <dbReference type="Proteomes" id="UP001438707"/>
    </source>
</evidence>
<feature type="compositionally biased region" description="Polar residues" evidence="1">
    <location>
        <begin position="595"/>
        <end position="618"/>
    </location>
</feature>
<organism evidence="2 3">
    <name type="scientific">Apatococcus lobatus</name>
    <dbReference type="NCBI Taxonomy" id="904363"/>
    <lineage>
        <taxon>Eukaryota</taxon>
        <taxon>Viridiplantae</taxon>
        <taxon>Chlorophyta</taxon>
        <taxon>core chlorophytes</taxon>
        <taxon>Trebouxiophyceae</taxon>
        <taxon>Chlorellales</taxon>
        <taxon>Chlorellaceae</taxon>
        <taxon>Apatococcus</taxon>
    </lineage>
</organism>
<feature type="compositionally biased region" description="Basic and acidic residues" evidence="1">
    <location>
        <begin position="241"/>
        <end position="251"/>
    </location>
</feature>
<evidence type="ECO:0000313" key="2">
    <source>
        <dbReference type="EMBL" id="KAK9827470.1"/>
    </source>
</evidence>
<evidence type="ECO:0000256" key="1">
    <source>
        <dbReference type="SAM" id="MobiDB-lite"/>
    </source>
</evidence>
<keyword evidence="3" id="KW-1185">Reference proteome</keyword>
<feature type="compositionally biased region" description="Acidic residues" evidence="1">
    <location>
        <begin position="92"/>
        <end position="104"/>
    </location>
</feature>
<reference evidence="2 3" key="1">
    <citation type="journal article" date="2024" name="Nat. Commun.">
        <title>Phylogenomics reveals the evolutionary origins of lichenization in chlorophyte algae.</title>
        <authorList>
            <person name="Puginier C."/>
            <person name="Libourel C."/>
            <person name="Otte J."/>
            <person name="Skaloud P."/>
            <person name="Haon M."/>
            <person name="Grisel S."/>
            <person name="Petersen M."/>
            <person name="Berrin J.G."/>
            <person name="Delaux P.M."/>
            <person name="Dal Grande F."/>
            <person name="Keller J."/>
        </authorList>
    </citation>
    <scope>NUCLEOTIDE SEQUENCE [LARGE SCALE GENOMIC DNA]</scope>
    <source>
        <strain evidence="2 3">SAG 2145</strain>
    </source>
</reference>
<accession>A0AAW1R1U1</accession>
<feature type="compositionally biased region" description="Polar residues" evidence="1">
    <location>
        <begin position="380"/>
        <end position="390"/>
    </location>
</feature>
<name>A0AAW1R1U1_9CHLO</name>
<feature type="compositionally biased region" description="Low complexity" evidence="1">
    <location>
        <begin position="547"/>
        <end position="568"/>
    </location>
</feature>
<dbReference type="AlphaFoldDB" id="A0AAW1R1U1"/>
<feature type="region of interest" description="Disordered" evidence="1">
    <location>
        <begin position="373"/>
        <end position="460"/>
    </location>
</feature>
<feature type="compositionally biased region" description="Polar residues" evidence="1">
    <location>
        <begin position="253"/>
        <end position="273"/>
    </location>
</feature>
<feature type="compositionally biased region" description="Low complexity" evidence="1">
    <location>
        <begin position="395"/>
        <end position="409"/>
    </location>
</feature>
<dbReference type="Proteomes" id="UP001438707">
    <property type="component" value="Unassembled WGS sequence"/>
</dbReference>
<feature type="compositionally biased region" description="Polar residues" evidence="1">
    <location>
        <begin position="689"/>
        <end position="698"/>
    </location>
</feature>
<protein>
    <submittedName>
        <fullName evidence="2">Uncharacterized protein</fullName>
    </submittedName>
</protein>